<protein>
    <submittedName>
        <fullName evidence="1">Uncharacterized protein</fullName>
    </submittedName>
</protein>
<evidence type="ECO:0000313" key="1">
    <source>
        <dbReference type="EMBL" id="JAD21815.1"/>
    </source>
</evidence>
<reference evidence="1" key="1">
    <citation type="submission" date="2014-09" db="EMBL/GenBank/DDBJ databases">
        <authorList>
            <person name="Magalhaes I.L.F."/>
            <person name="Oliveira U."/>
            <person name="Santos F.R."/>
            <person name="Vidigal T.H.D.A."/>
            <person name="Brescovit A.D."/>
            <person name="Santos A.J."/>
        </authorList>
    </citation>
    <scope>NUCLEOTIDE SEQUENCE</scope>
    <source>
        <tissue evidence="1">Shoot tissue taken approximately 20 cm above the soil surface</tissue>
    </source>
</reference>
<dbReference type="AlphaFoldDB" id="A0A0A8Y973"/>
<organism evidence="1">
    <name type="scientific">Arundo donax</name>
    <name type="common">Giant reed</name>
    <name type="synonym">Donax arundinaceus</name>
    <dbReference type="NCBI Taxonomy" id="35708"/>
    <lineage>
        <taxon>Eukaryota</taxon>
        <taxon>Viridiplantae</taxon>
        <taxon>Streptophyta</taxon>
        <taxon>Embryophyta</taxon>
        <taxon>Tracheophyta</taxon>
        <taxon>Spermatophyta</taxon>
        <taxon>Magnoliopsida</taxon>
        <taxon>Liliopsida</taxon>
        <taxon>Poales</taxon>
        <taxon>Poaceae</taxon>
        <taxon>PACMAD clade</taxon>
        <taxon>Arundinoideae</taxon>
        <taxon>Arundineae</taxon>
        <taxon>Arundo</taxon>
    </lineage>
</organism>
<accession>A0A0A8Y973</accession>
<proteinExistence type="predicted"/>
<dbReference type="EMBL" id="GBRH01276080">
    <property type="protein sequence ID" value="JAD21815.1"/>
    <property type="molecule type" value="Transcribed_RNA"/>
</dbReference>
<reference evidence="1" key="2">
    <citation type="journal article" date="2015" name="Data Brief">
        <title>Shoot transcriptome of the giant reed, Arundo donax.</title>
        <authorList>
            <person name="Barrero R.A."/>
            <person name="Guerrero F.D."/>
            <person name="Moolhuijzen P."/>
            <person name="Goolsby J.A."/>
            <person name="Tidwell J."/>
            <person name="Bellgard S.E."/>
            <person name="Bellgard M.I."/>
        </authorList>
    </citation>
    <scope>NUCLEOTIDE SEQUENCE</scope>
    <source>
        <tissue evidence="1">Shoot tissue taken approximately 20 cm above the soil surface</tissue>
    </source>
</reference>
<name>A0A0A8Y973_ARUDO</name>
<sequence length="38" mass="4233">MMMRGKNDSFFAFFVFASKARSLGLLLPDTSDSGWTEA</sequence>